<name>A0A1R1EJZ7_9BACL</name>
<dbReference type="STRING" id="297318.BK138_24900"/>
<dbReference type="PROSITE" id="PS01124">
    <property type="entry name" value="HTH_ARAC_FAMILY_2"/>
    <property type="match status" value="1"/>
</dbReference>
<gene>
    <name evidence="5" type="ORF">BK138_24900</name>
</gene>
<dbReference type="Proteomes" id="UP000187172">
    <property type="component" value="Unassembled WGS sequence"/>
</dbReference>
<proteinExistence type="predicted"/>
<accession>A0A1R1EJZ7</accession>
<dbReference type="RefSeq" id="WP_076173488.1">
    <property type="nucleotide sequence ID" value="NZ_MRTP01000008.1"/>
</dbReference>
<keyword evidence="3" id="KW-0804">Transcription</keyword>
<keyword evidence="2" id="KW-0238">DNA-binding</keyword>
<dbReference type="PANTHER" id="PTHR46796:SF13">
    <property type="entry name" value="HTH-TYPE TRANSCRIPTIONAL ACTIVATOR RHAS"/>
    <property type="match status" value="1"/>
</dbReference>
<evidence type="ECO:0000256" key="2">
    <source>
        <dbReference type="ARBA" id="ARBA00023125"/>
    </source>
</evidence>
<evidence type="ECO:0000256" key="1">
    <source>
        <dbReference type="ARBA" id="ARBA00023015"/>
    </source>
</evidence>
<sequence>MNMPATSTAFETFIPVQPGFAKHFTDYTEHRDLLPDTPLPVLFYQFSVPCGHSGRCPVLPGGHVDMLFPVGGSPADPLLLGSVLCRREVPFRPGTLYFGVRLLPVPLAPAFKIPLKELVDRSTPLDRALSIPAAAIQQIQQEDASFHRRISSFHSGLRKLLHSGSCTAASVPSHFYQAIRLIFQSCGNISITELSTAMDCSTRSFRSLFEAYIGLSPKLFCQIIRYQSAVGRLLHPSRAAFNDIISEYGYYDQAHFIHEFKKFSSECPTRWMVQLLRKS</sequence>
<dbReference type="EMBL" id="MRTP01000008">
    <property type="protein sequence ID" value="OMF52062.1"/>
    <property type="molecule type" value="Genomic_DNA"/>
</dbReference>
<dbReference type="GO" id="GO:0003700">
    <property type="term" value="F:DNA-binding transcription factor activity"/>
    <property type="evidence" value="ECO:0007669"/>
    <property type="project" value="InterPro"/>
</dbReference>
<dbReference type="GO" id="GO:0043565">
    <property type="term" value="F:sequence-specific DNA binding"/>
    <property type="evidence" value="ECO:0007669"/>
    <property type="project" value="InterPro"/>
</dbReference>
<dbReference type="Gene3D" id="1.10.10.60">
    <property type="entry name" value="Homeodomain-like"/>
    <property type="match status" value="1"/>
</dbReference>
<evidence type="ECO:0000256" key="3">
    <source>
        <dbReference type="ARBA" id="ARBA00023163"/>
    </source>
</evidence>
<evidence type="ECO:0000259" key="4">
    <source>
        <dbReference type="PROSITE" id="PS01124"/>
    </source>
</evidence>
<comment type="caution">
    <text evidence="5">The sequence shown here is derived from an EMBL/GenBank/DDBJ whole genome shotgun (WGS) entry which is preliminary data.</text>
</comment>
<dbReference type="InterPro" id="IPR018060">
    <property type="entry name" value="HTH_AraC"/>
</dbReference>
<evidence type="ECO:0000313" key="5">
    <source>
        <dbReference type="EMBL" id="OMF52062.1"/>
    </source>
</evidence>
<keyword evidence="6" id="KW-1185">Reference proteome</keyword>
<reference evidence="5 6" key="1">
    <citation type="submission" date="2016-11" db="EMBL/GenBank/DDBJ databases">
        <title>Paenibacillus species isolates.</title>
        <authorList>
            <person name="Beno S.M."/>
        </authorList>
    </citation>
    <scope>NUCLEOTIDE SEQUENCE [LARGE SCALE GENOMIC DNA]</scope>
    <source>
        <strain evidence="5 6">FSL R5-0378</strain>
    </source>
</reference>
<keyword evidence="1" id="KW-0805">Transcription regulation</keyword>
<evidence type="ECO:0000313" key="6">
    <source>
        <dbReference type="Proteomes" id="UP000187172"/>
    </source>
</evidence>
<dbReference type="SMART" id="SM00342">
    <property type="entry name" value="HTH_ARAC"/>
    <property type="match status" value="1"/>
</dbReference>
<dbReference type="Pfam" id="PF12833">
    <property type="entry name" value="HTH_18"/>
    <property type="match status" value="1"/>
</dbReference>
<dbReference type="AlphaFoldDB" id="A0A1R1EJZ7"/>
<protein>
    <recommendedName>
        <fullName evidence="4">HTH araC/xylS-type domain-containing protein</fullName>
    </recommendedName>
</protein>
<organism evidence="5 6">
    <name type="scientific">Paenibacillus rhizosphaerae</name>
    <dbReference type="NCBI Taxonomy" id="297318"/>
    <lineage>
        <taxon>Bacteria</taxon>
        <taxon>Bacillati</taxon>
        <taxon>Bacillota</taxon>
        <taxon>Bacilli</taxon>
        <taxon>Bacillales</taxon>
        <taxon>Paenibacillaceae</taxon>
        <taxon>Paenibacillus</taxon>
    </lineage>
</organism>
<feature type="domain" description="HTH araC/xylS-type" evidence="4">
    <location>
        <begin position="173"/>
        <end position="274"/>
    </location>
</feature>
<dbReference type="PANTHER" id="PTHR46796">
    <property type="entry name" value="HTH-TYPE TRANSCRIPTIONAL ACTIVATOR RHAS-RELATED"/>
    <property type="match status" value="1"/>
</dbReference>
<dbReference type="InterPro" id="IPR050204">
    <property type="entry name" value="AraC_XylS_family_regulators"/>
</dbReference>